<keyword evidence="2" id="KW-1185">Reference proteome</keyword>
<gene>
    <name evidence="1" type="ORF">DSO57_1024032</name>
</gene>
<evidence type="ECO:0000313" key="1">
    <source>
        <dbReference type="EMBL" id="KAJ9084475.1"/>
    </source>
</evidence>
<proteinExistence type="predicted"/>
<organism evidence="1 2">
    <name type="scientific">Entomophthora muscae</name>
    <dbReference type="NCBI Taxonomy" id="34485"/>
    <lineage>
        <taxon>Eukaryota</taxon>
        <taxon>Fungi</taxon>
        <taxon>Fungi incertae sedis</taxon>
        <taxon>Zoopagomycota</taxon>
        <taxon>Entomophthoromycotina</taxon>
        <taxon>Entomophthoromycetes</taxon>
        <taxon>Entomophthorales</taxon>
        <taxon>Entomophthoraceae</taxon>
        <taxon>Entomophthora</taxon>
    </lineage>
</organism>
<reference evidence="1" key="1">
    <citation type="submission" date="2022-04" db="EMBL/GenBank/DDBJ databases">
        <title>Genome of the entomopathogenic fungus Entomophthora muscae.</title>
        <authorList>
            <person name="Elya C."/>
            <person name="Lovett B.R."/>
            <person name="Lee E."/>
            <person name="Macias A.M."/>
            <person name="Hajek A.E."/>
            <person name="De Bivort B.L."/>
            <person name="Kasson M.T."/>
            <person name="De Fine Licht H.H."/>
            <person name="Stajich J.E."/>
        </authorList>
    </citation>
    <scope>NUCLEOTIDE SEQUENCE</scope>
    <source>
        <strain evidence="1">Berkeley</strain>
    </source>
</reference>
<sequence length="549" mass="61369">MKFISLLFTSLVASHEYMQPLKVVVHSGYGTSSHAKPLLEIGSLLRARNHTVVYASFDGYEQFNKPYQFRFASLGSFKNQHAKTKKNLGRREEQDHLKHFLDNVGIMLIDAYAAVYPSLSKVIEEENPDIIACDFFSPACRDVAEMKGIPLITGFQSTDMLGIAPSSFITSSLNYGSITTDNLSFFHRFQDKIFVPIKRAYYGREFMKRMNQIRAKHNVPPSSLPFGDFSTSLAIANTFEGLEAATPLPPNIKMIGPIRSDSYPSLTPELTKFLDAHPRTLYIAFGTIVLLADFDIENLVLASLSSLAEGSIDGILWGLGKTIADDFPERFTFNGTEIARDTLFNDKHPHIRLLPWAPQAAILEHKNTRLFISHGGLESIAEASLSGTPMLTIPFFGDQPRNARKLEDAGTGKYVNRLSATPATLARKIKSMLDDKSRTIAANVKRMQIIAHMGSRRKEMGADAFEEYAYTAQACRPIYPHKYGEVPCELKHLTMASREMAFIRANAIDVYAAAFFLIIAAAFTSLYILWAVASCFEKQSPRYLNKKNL</sequence>
<comment type="caution">
    <text evidence="1">The sequence shown here is derived from an EMBL/GenBank/DDBJ whole genome shotgun (WGS) entry which is preliminary data.</text>
</comment>
<name>A0ACC2UBR0_9FUNG</name>
<evidence type="ECO:0000313" key="2">
    <source>
        <dbReference type="Proteomes" id="UP001165960"/>
    </source>
</evidence>
<dbReference type="Proteomes" id="UP001165960">
    <property type="component" value="Unassembled WGS sequence"/>
</dbReference>
<accession>A0ACC2UBR0</accession>
<dbReference type="EMBL" id="QTSX02000838">
    <property type="protein sequence ID" value="KAJ9084475.1"/>
    <property type="molecule type" value="Genomic_DNA"/>
</dbReference>
<protein>
    <submittedName>
        <fullName evidence="1">Uncharacterized protein</fullName>
    </submittedName>
</protein>